<gene>
    <name evidence="9" type="ORF">EWH70_22340</name>
</gene>
<feature type="transmembrane region" description="Helical" evidence="7">
    <location>
        <begin position="90"/>
        <end position="112"/>
    </location>
</feature>
<keyword evidence="5 6" id="KW-0482">Metalloprotease</keyword>
<evidence type="ECO:0000256" key="4">
    <source>
        <dbReference type="ARBA" id="ARBA00022833"/>
    </source>
</evidence>
<dbReference type="Pfam" id="PF01435">
    <property type="entry name" value="Peptidase_M48"/>
    <property type="match status" value="1"/>
</dbReference>
<keyword evidence="2" id="KW-0479">Metal-binding</keyword>
<organism evidence="9 10">
    <name type="scientific">Amycolatopsis suaedae</name>
    <dbReference type="NCBI Taxonomy" id="2510978"/>
    <lineage>
        <taxon>Bacteria</taxon>
        <taxon>Bacillati</taxon>
        <taxon>Actinomycetota</taxon>
        <taxon>Actinomycetes</taxon>
        <taxon>Pseudonocardiales</taxon>
        <taxon>Pseudonocardiaceae</taxon>
        <taxon>Amycolatopsis</taxon>
    </lineage>
</organism>
<dbReference type="OrthoDB" id="9785340at2"/>
<dbReference type="GO" id="GO:0006508">
    <property type="term" value="P:proteolysis"/>
    <property type="evidence" value="ECO:0007669"/>
    <property type="project" value="UniProtKB-KW"/>
</dbReference>
<protein>
    <submittedName>
        <fullName evidence="9">M56 family peptidase</fullName>
    </submittedName>
</protein>
<evidence type="ECO:0000256" key="7">
    <source>
        <dbReference type="SAM" id="Phobius"/>
    </source>
</evidence>
<dbReference type="RefSeq" id="WP_130477433.1">
    <property type="nucleotide sequence ID" value="NZ_SFCC01000011.1"/>
</dbReference>
<evidence type="ECO:0000256" key="6">
    <source>
        <dbReference type="RuleBase" id="RU003983"/>
    </source>
</evidence>
<evidence type="ECO:0000256" key="5">
    <source>
        <dbReference type="ARBA" id="ARBA00023049"/>
    </source>
</evidence>
<dbReference type="InterPro" id="IPR052173">
    <property type="entry name" value="Beta-lactam_resp_regulator"/>
</dbReference>
<dbReference type="EMBL" id="SFCC01000011">
    <property type="protein sequence ID" value="RZQ61701.1"/>
    <property type="molecule type" value="Genomic_DNA"/>
</dbReference>
<comment type="similarity">
    <text evidence="6">Belongs to the peptidase M48 family.</text>
</comment>
<keyword evidence="3 6" id="KW-0378">Hydrolase</keyword>
<keyword evidence="1 6" id="KW-0645">Protease</keyword>
<evidence type="ECO:0000256" key="2">
    <source>
        <dbReference type="ARBA" id="ARBA00022723"/>
    </source>
</evidence>
<dbReference type="Proteomes" id="UP000292003">
    <property type="component" value="Unassembled WGS sequence"/>
</dbReference>
<feature type="transmembrane region" description="Helical" evidence="7">
    <location>
        <begin position="275"/>
        <end position="298"/>
    </location>
</feature>
<feature type="transmembrane region" description="Helical" evidence="7">
    <location>
        <begin position="6"/>
        <end position="28"/>
    </location>
</feature>
<proteinExistence type="inferred from homology"/>
<feature type="domain" description="Peptidase M48" evidence="8">
    <location>
        <begin position="135"/>
        <end position="190"/>
    </location>
</feature>
<keyword evidence="4 6" id="KW-0862">Zinc</keyword>
<feature type="transmembrane region" description="Helical" evidence="7">
    <location>
        <begin position="35"/>
        <end position="58"/>
    </location>
</feature>
<dbReference type="InterPro" id="IPR001915">
    <property type="entry name" value="Peptidase_M48"/>
</dbReference>
<dbReference type="GO" id="GO:0004222">
    <property type="term" value="F:metalloendopeptidase activity"/>
    <property type="evidence" value="ECO:0007669"/>
    <property type="project" value="InterPro"/>
</dbReference>
<dbReference type="AlphaFoldDB" id="A0A4Q7J2L8"/>
<evidence type="ECO:0000259" key="8">
    <source>
        <dbReference type="Pfam" id="PF01435"/>
    </source>
</evidence>
<accession>A0A4Q7J2L8</accession>
<reference evidence="9 10" key="1">
    <citation type="submission" date="2019-02" db="EMBL/GenBank/DDBJ databases">
        <title>Draft genome sequence of Amycolatopsis sp. 8-3EHSu isolated from roots of Suaeda maritima.</title>
        <authorList>
            <person name="Duangmal K."/>
            <person name="Chantavorakit T."/>
        </authorList>
    </citation>
    <scope>NUCLEOTIDE SEQUENCE [LARGE SCALE GENOMIC DNA]</scope>
    <source>
        <strain evidence="9 10">8-3EHSu</strain>
    </source>
</reference>
<name>A0A4Q7J2L8_9PSEU</name>
<comment type="cofactor">
    <cofactor evidence="6">
        <name>Zn(2+)</name>
        <dbReference type="ChEBI" id="CHEBI:29105"/>
    </cofactor>
    <text evidence="6">Binds 1 zinc ion per subunit.</text>
</comment>
<evidence type="ECO:0000313" key="10">
    <source>
        <dbReference type="Proteomes" id="UP000292003"/>
    </source>
</evidence>
<dbReference type="Gene3D" id="3.30.2010.10">
    <property type="entry name" value="Metalloproteases ('zincins'), catalytic domain"/>
    <property type="match status" value="1"/>
</dbReference>
<dbReference type="CDD" id="cd07326">
    <property type="entry name" value="M56_BlaR1_MecR1_like"/>
    <property type="match status" value="1"/>
</dbReference>
<keyword evidence="10" id="KW-1185">Reference proteome</keyword>
<dbReference type="PANTHER" id="PTHR34978">
    <property type="entry name" value="POSSIBLE SENSOR-TRANSDUCER PROTEIN BLAR"/>
    <property type="match status" value="1"/>
</dbReference>
<evidence type="ECO:0000256" key="3">
    <source>
        <dbReference type="ARBA" id="ARBA00022801"/>
    </source>
</evidence>
<dbReference type="GO" id="GO:0046872">
    <property type="term" value="F:metal ion binding"/>
    <property type="evidence" value="ECO:0007669"/>
    <property type="project" value="UniProtKB-KW"/>
</dbReference>
<evidence type="ECO:0000256" key="1">
    <source>
        <dbReference type="ARBA" id="ARBA00022670"/>
    </source>
</evidence>
<sequence>MIEALHHAAALVLAGVCVLVLGHTGLFLRAPRTAVLLWQVTGLTAVLAVLGLLLGIGLGGYHLGVLPSVAAFCSDLFTGHLPAHVTPPRLLAACAGVALALWLLGAQLHWSVRTARSRKRHRELLRLVARTEGTALVLDHPAAAAYCLPGPKSRVVISAGTLRLLTPAQLAAVLSHEHAHARARHHLVLAPFTALHRALPENQLARRALAAVELLIELCADDHAARRHGRETLADALERFAAAGPRAPAGTLAAADSHVRLRIDRLRQPPASPRLLLRAVVLVVSLTALATPASLFALPV</sequence>
<comment type="caution">
    <text evidence="9">The sequence shown here is derived from an EMBL/GenBank/DDBJ whole genome shotgun (WGS) entry which is preliminary data.</text>
</comment>
<keyword evidence="7" id="KW-0812">Transmembrane</keyword>
<dbReference type="PANTHER" id="PTHR34978:SF3">
    <property type="entry name" value="SLR0241 PROTEIN"/>
    <property type="match status" value="1"/>
</dbReference>
<evidence type="ECO:0000313" key="9">
    <source>
        <dbReference type="EMBL" id="RZQ61701.1"/>
    </source>
</evidence>
<keyword evidence="7" id="KW-1133">Transmembrane helix</keyword>
<keyword evidence="7" id="KW-0472">Membrane</keyword>